<dbReference type="PANTHER" id="PTHR14969">
    <property type="entry name" value="SPHINGOSINE-1-PHOSPHATE PHOSPHOHYDROLASE"/>
    <property type="match status" value="1"/>
</dbReference>
<evidence type="ECO:0000313" key="9">
    <source>
        <dbReference type="EMBL" id="MBF0637276.1"/>
    </source>
</evidence>
<sequence>MATLLCIVSYVWIDRPVTDVFLSLRDTQLHDTFKIITRLGESQWYLIGGLITWLMLKRKNPPIAAGGMLLLSSVAVSGITANILKALLGRARPRLYDHHQIYGFDFFHIDYAWLSFPSGHSATALGAASALALIFPRYRVICYTVGIVVAFSRVVLAQHWISDVIAGSLLGLATTILLYRKHFMTSLHGQEQ</sequence>
<feature type="transmembrane region" description="Helical" evidence="7">
    <location>
        <begin position="63"/>
        <end position="84"/>
    </location>
</feature>
<evidence type="ECO:0000256" key="1">
    <source>
        <dbReference type="ARBA" id="ARBA00004651"/>
    </source>
</evidence>
<gene>
    <name evidence="9" type="ORF">INT08_08840</name>
</gene>
<accession>A0ABR9XTA2</accession>
<dbReference type="PANTHER" id="PTHR14969:SF62">
    <property type="entry name" value="DECAPRENYLPHOSPHORYL-5-PHOSPHORIBOSE PHOSPHATASE RV3807C-RELATED"/>
    <property type="match status" value="1"/>
</dbReference>
<keyword evidence="4" id="KW-0378">Hydrolase</keyword>
<dbReference type="EMBL" id="JADGII010000015">
    <property type="protein sequence ID" value="MBF0637276.1"/>
    <property type="molecule type" value="Genomic_DNA"/>
</dbReference>
<dbReference type="Gene3D" id="1.20.144.10">
    <property type="entry name" value="Phosphatidic acid phosphatase type 2/haloperoxidase"/>
    <property type="match status" value="2"/>
</dbReference>
<evidence type="ECO:0000256" key="6">
    <source>
        <dbReference type="ARBA" id="ARBA00023136"/>
    </source>
</evidence>
<evidence type="ECO:0000256" key="4">
    <source>
        <dbReference type="ARBA" id="ARBA00022801"/>
    </source>
</evidence>
<dbReference type="Pfam" id="PF01569">
    <property type="entry name" value="PAP2"/>
    <property type="match status" value="1"/>
</dbReference>
<evidence type="ECO:0000256" key="3">
    <source>
        <dbReference type="ARBA" id="ARBA00022692"/>
    </source>
</evidence>
<keyword evidence="6 7" id="KW-0472">Membrane</keyword>
<keyword evidence="2" id="KW-1003">Cell membrane</keyword>
<evidence type="ECO:0000259" key="8">
    <source>
        <dbReference type="SMART" id="SM00014"/>
    </source>
</evidence>
<dbReference type="Proteomes" id="UP000619838">
    <property type="component" value="Unassembled WGS sequence"/>
</dbReference>
<feature type="transmembrane region" description="Helical" evidence="7">
    <location>
        <begin position="160"/>
        <end position="179"/>
    </location>
</feature>
<evidence type="ECO:0000256" key="5">
    <source>
        <dbReference type="ARBA" id="ARBA00022989"/>
    </source>
</evidence>
<dbReference type="RefSeq" id="WP_175187896.1">
    <property type="nucleotide sequence ID" value="NZ_JABVZQ010000030.1"/>
</dbReference>
<dbReference type="InterPro" id="IPR036938">
    <property type="entry name" value="PAP2/HPO_sf"/>
</dbReference>
<reference evidence="9 10" key="1">
    <citation type="journal article" date="2020" name="Microorganisms">
        <title>Simultaneous Genome Sequencing of Prosthecochloris ethylica and Desulfuromonas acetoxidans within a Syntrophic Mixture Reveals Unique Pili and Protein Interactions.</title>
        <authorList>
            <person name="Kyndt J.A."/>
            <person name="Van Beeumen J.J."/>
            <person name="Meyer T.E."/>
        </authorList>
    </citation>
    <scope>NUCLEOTIDE SEQUENCE [LARGE SCALE GENOMIC DNA]</scope>
    <source>
        <strain evidence="9 10">N3</strain>
    </source>
</reference>
<evidence type="ECO:0000256" key="2">
    <source>
        <dbReference type="ARBA" id="ARBA00022475"/>
    </source>
</evidence>
<dbReference type="SMART" id="SM00014">
    <property type="entry name" value="acidPPc"/>
    <property type="match status" value="1"/>
</dbReference>
<evidence type="ECO:0000313" key="10">
    <source>
        <dbReference type="Proteomes" id="UP000619838"/>
    </source>
</evidence>
<feature type="transmembrane region" description="Helical" evidence="7">
    <location>
        <begin position="138"/>
        <end position="154"/>
    </location>
</feature>
<protein>
    <submittedName>
        <fullName evidence="9">Phosphatase PAP2 family protein</fullName>
    </submittedName>
</protein>
<proteinExistence type="predicted"/>
<evidence type="ECO:0000256" key="7">
    <source>
        <dbReference type="SAM" id="Phobius"/>
    </source>
</evidence>
<keyword evidence="5 7" id="KW-1133">Transmembrane helix</keyword>
<keyword evidence="3 7" id="KW-0812">Transmembrane</keyword>
<dbReference type="SUPFAM" id="SSF48317">
    <property type="entry name" value="Acid phosphatase/Vanadium-dependent haloperoxidase"/>
    <property type="match status" value="1"/>
</dbReference>
<dbReference type="InterPro" id="IPR000326">
    <property type="entry name" value="PAP2/HPO"/>
</dbReference>
<keyword evidence="10" id="KW-1185">Reference proteome</keyword>
<feature type="domain" description="Phosphatidic acid phosphatase type 2/haloperoxidase" evidence="8">
    <location>
        <begin position="65"/>
        <end position="179"/>
    </location>
</feature>
<organism evidence="9 10">
    <name type="scientific">Prosthecochloris ethylica</name>
    <dbReference type="NCBI Taxonomy" id="2743976"/>
    <lineage>
        <taxon>Bacteria</taxon>
        <taxon>Pseudomonadati</taxon>
        <taxon>Chlorobiota</taxon>
        <taxon>Chlorobiia</taxon>
        <taxon>Chlorobiales</taxon>
        <taxon>Chlorobiaceae</taxon>
        <taxon>Prosthecochloris</taxon>
    </lineage>
</organism>
<comment type="subcellular location">
    <subcellularLocation>
        <location evidence="1">Cell membrane</location>
        <topology evidence="1">Multi-pass membrane protein</topology>
    </subcellularLocation>
</comment>
<comment type="caution">
    <text evidence="9">The sequence shown here is derived from an EMBL/GenBank/DDBJ whole genome shotgun (WGS) entry which is preliminary data.</text>
</comment>
<name>A0ABR9XTA2_9CHLB</name>